<evidence type="ECO:0000256" key="2">
    <source>
        <dbReference type="ARBA" id="ARBA00023125"/>
    </source>
</evidence>
<keyword evidence="1" id="KW-0805">Transcription regulation</keyword>
<dbReference type="InterPro" id="IPR014710">
    <property type="entry name" value="RmlC-like_jellyroll"/>
</dbReference>
<dbReference type="RefSeq" id="WP_091207445.1">
    <property type="nucleotide sequence ID" value="NZ_FOCL01000001.1"/>
</dbReference>
<dbReference type="OrthoDB" id="1266582at2"/>
<dbReference type="PROSITE" id="PS01124">
    <property type="entry name" value="HTH_ARAC_FAMILY_2"/>
    <property type="match status" value="1"/>
</dbReference>
<dbReference type="Gene3D" id="1.10.10.60">
    <property type="entry name" value="Homeodomain-like"/>
    <property type="match status" value="2"/>
</dbReference>
<feature type="domain" description="HTH araC/xylS-type" evidence="4">
    <location>
        <begin position="162"/>
        <end position="260"/>
    </location>
</feature>
<dbReference type="EMBL" id="FOCL01000001">
    <property type="protein sequence ID" value="SEM72768.1"/>
    <property type="molecule type" value="Genomic_DNA"/>
</dbReference>
<dbReference type="GO" id="GO:0043565">
    <property type="term" value="F:sequence-specific DNA binding"/>
    <property type="evidence" value="ECO:0007669"/>
    <property type="project" value="InterPro"/>
</dbReference>
<dbReference type="Proteomes" id="UP000198942">
    <property type="component" value="Unassembled WGS sequence"/>
</dbReference>
<evidence type="ECO:0000313" key="6">
    <source>
        <dbReference type="Proteomes" id="UP000198942"/>
    </source>
</evidence>
<keyword evidence="2" id="KW-0238">DNA-binding</keyword>
<dbReference type="Gene3D" id="2.60.120.10">
    <property type="entry name" value="Jelly Rolls"/>
    <property type="match status" value="1"/>
</dbReference>
<protein>
    <submittedName>
        <fullName evidence="5">AraC-like ligand binding domain-containing protein</fullName>
    </submittedName>
</protein>
<organism evidence="5 6">
    <name type="scientific">Mucilaginibacter gossypiicola</name>
    <dbReference type="NCBI Taxonomy" id="551995"/>
    <lineage>
        <taxon>Bacteria</taxon>
        <taxon>Pseudomonadati</taxon>
        <taxon>Bacteroidota</taxon>
        <taxon>Sphingobacteriia</taxon>
        <taxon>Sphingobacteriales</taxon>
        <taxon>Sphingobacteriaceae</taxon>
        <taxon>Mucilaginibacter</taxon>
    </lineage>
</organism>
<dbReference type="Pfam" id="PF12833">
    <property type="entry name" value="HTH_18"/>
    <property type="match status" value="1"/>
</dbReference>
<evidence type="ECO:0000313" key="5">
    <source>
        <dbReference type="EMBL" id="SEM72768.1"/>
    </source>
</evidence>
<proteinExistence type="predicted"/>
<evidence type="ECO:0000259" key="4">
    <source>
        <dbReference type="PROSITE" id="PS01124"/>
    </source>
</evidence>
<dbReference type="InterPro" id="IPR011051">
    <property type="entry name" value="RmlC_Cupin_sf"/>
</dbReference>
<dbReference type="GO" id="GO:0003700">
    <property type="term" value="F:DNA-binding transcription factor activity"/>
    <property type="evidence" value="ECO:0007669"/>
    <property type="project" value="InterPro"/>
</dbReference>
<evidence type="ECO:0000256" key="1">
    <source>
        <dbReference type="ARBA" id="ARBA00023015"/>
    </source>
</evidence>
<dbReference type="SUPFAM" id="SSF51182">
    <property type="entry name" value="RmlC-like cupins"/>
    <property type="match status" value="1"/>
</dbReference>
<dbReference type="PANTHER" id="PTHR11019">
    <property type="entry name" value="HTH-TYPE TRANSCRIPTIONAL REGULATOR NIMR"/>
    <property type="match status" value="1"/>
</dbReference>
<dbReference type="STRING" id="551995.SAMN05192574_101616"/>
<sequence>MGTIASLEEIELFDDSIFVMHEKCEKFIPFHMHSKSQLTYVEGGLGYVRFREKLYVIPARHYFWIPAGVEHTFTIGNPATKCRTLFFHTYGDSQNQFYNKVGIYPVNDLLFQMIKFTEQWNGHSLPDDERFVFLQSIKNILPQLSNQALSVALPFTENERMLKILAYLEDNLSESHTLQSISSKFGVSERTLSRFFQATLNVSFLQYLKLLRMAKAFRLIVGNEHSLADIAFLCGYQSLSSFSNTFYQVTKTRPSEHLSMPNSLV</sequence>
<evidence type="ECO:0000256" key="3">
    <source>
        <dbReference type="ARBA" id="ARBA00023163"/>
    </source>
</evidence>
<dbReference type="AlphaFoldDB" id="A0A1H8ASI3"/>
<reference evidence="6" key="1">
    <citation type="submission" date="2016-10" db="EMBL/GenBank/DDBJ databases">
        <authorList>
            <person name="Varghese N."/>
            <person name="Submissions S."/>
        </authorList>
    </citation>
    <scope>NUCLEOTIDE SEQUENCE [LARGE SCALE GENOMIC DNA]</scope>
    <source>
        <strain evidence="6">Gh-48</strain>
    </source>
</reference>
<dbReference type="InterPro" id="IPR009057">
    <property type="entry name" value="Homeodomain-like_sf"/>
</dbReference>
<gene>
    <name evidence="5" type="ORF">SAMN05192574_101616</name>
</gene>
<dbReference type="SMART" id="SM00342">
    <property type="entry name" value="HTH_ARAC"/>
    <property type="match status" value="1"/>
</dbReference>
<dbReference type="SUPFAM" id="SSF46689">
    <property type="entry name" value="Homeodomain-like"/>
    <property type="match status" value="1"/>
</dbReference>
<dbReference type="PANTHER" id="PTHR11019:SF199">
    <property type="entry name" value="HTH-TYPE TRANSCRIPTIONAL REGULATOR NIMR"/>
    <property type="match status" value="1"/>
</dbReference>
<keyword evidence="6" id="KW-1185">Reference proteome</keyword>
<keyword evidence="3" id="KW-0804">Transcription</keyword>
<name>A0A1H8ASI3_9SPHI</name>
<dbReference type="Pfam" id="PF02311">
    <property type="entry name" value="AraC_binding"/>
    <property type="match status" value="1"/>
</dbReference>
<dbReference type="InterPro" id="IPR003313">
    <property type="entry name" value="AraC-bd"/>
</dbReference>
<dbReference type="InterPro" id="IPR018060">
    <property type="entry name" value="HTH_AraC"/>
</dbReference>
<accession>A0A1H8ASI3</accession>